<keyword evidence="6" id="KW-0234">DNA repair</keyword>
<gene>
    <name evidence="10" type="ORF">WG66_6237</name>
</gene>
<dbReference type="Pfam" id="PF05188">
    <property type="entry name" value="MutS_II"/>
    <property type="match status" value="1"/>
</dbReference>
<name>A0A0W0FYP2_MONRR</name>
<feature type="compositionally biased region" description="Basic and acidic residues" evidence="8">
    <location>
        <begin position="143"/>
        <end position="154"/>
    </location>
</feature>
<reference evidence="10 11" key="1">
    <citation type="submission" date="2015-12" db="EMBL/GenBank/DDBJ databases">
        <title>Draft genome sequence of Moniliophthora roreri, the causal agent of frosty pod rot of cacao.</title>
        <authorList>
            <person name="Aime M.C."/>
            <person name="Diaz-Valderrama J.R."/>
            <person name="Kijpornyongpan T."/>
            <person name="Phillips-Mora W."/>
        </authorList>
    </citation>
    <scope>NUCLEOTIDE SEQUENCE [LARGE SCALE GENOMIC DNA]</scope>
    <source>
        <strain evidence="10 11">MCA 2952</strain>
    </source>
</reference>
<dbReference type="FunFam" id="3.40.50.300:FF:001238">
    <property type="entry name" value="DNA mismatch repair protein"/>
    <property type="match status" value="1"/>
</dbReference>
<dbReference type="GO" id="GO:0140664">
    <property type="term" value="F:ATP-dependent DNA damage sensor activity"/>
    <property type="evidence" value="ECO:0007669"/>
    <property type="project" value="InterPro"/>
</dbReference>
<dbReference type="PANTHER" id="PTHR11361">
    <property type="entry name" value="DNA MISMATCH REPAIR PROTEIN MUTS FAMILY MEMBER"/>
    <property type="match status" value="1"/>
</dbReference>
<organism evidence="10 11">
    <name type="scientific">Moniliophthora roreri</name>
    <name type="common">Frosty pod rot fungus</name>
    <name type="synonym">Monilia roreri</name>
    <dbReference type="NCBI Taxonomy" id="221103"/>
    <lineage>
        <taxon>Eukaryota</taxon>
        <taxon>Fungi</taxon>
        <taxon>Dikarya</taxon>
        <taxon>Basidiomycota</taxon>
        <taxon>Agaricomycotina</taxon>
        <taxon>Agaricomycetes</taxon>
        <taxon>Agaricomycetidae</taxon>
        <taxon>Agaricales</taxon>
        <taxon>Marasmiineae</taxon>
        <taxon>Marasmiaceae</taxon>
        <taxon>Moniliophthora</taxon>
    </lineage>
</organism>
<dbReference type="eggNOG" id="ENOG502QUUG">
    <property type="taxonomic scope" value="Eukaryota"/>
</dbReference>
<comment type="caution">
    <text evidence="10">The sequence shown here is derived from an EMBL/GenBank/DDBJ whole genome shotgun (WGS) entry which is preliminary data.</text>
</comment>
<evidence type="ECO:0000256" key="5">
    <source>
        <dbReference type="ARBA" id="ARBA00023125"/>
    </source>
</evidence>
<feature type="domain" description="DNA mismatch repair proteins mutS family" evidence="9">
    <location>
        <begin position="968"/>
        <end position="984"/>
    </location>
</feature>
<keyword evidence="5" id="KW-0238">DNA-binding</keyword>
<dbReference type="Gene3D" id="3.40.1170.10">
    <property type="entry name" value="DNA repair protein MutS, domain I"/>
    <property type="match status" value="1"/>
</dbReference>
<comment type="similarity">
    <text evidence="1">Belongs to the DNA mismatch repair MutS family.</text>
</comment>
<evidence type="ECO:0000256" key="8">
    <source>
        <dbReference type="SAM" id="MobiDB-lite"/>
    </source>
</evidence>
<dbReference type="InterPro" id="IPR016151">
    <property type="entry name" value="DNA_mismatch_repair_MutS_N"/>
</dbReference>
<dbReference type="InterPro" id="IPR027417">
    <property type="entry name" value="P-loop_NTPase"/>
</dbReference>
<dbReference type="Pfam" id="PF00488">
    <property type="entry name" value="MutS_V"/>
    <property type="match status" value="1"/>
</dbReference>
<feature type="compositionally biased region" description="Basic and acidic residues" evidence="8">
    <location>
        <begin position="126"/>
        <end position="135"/>
    </location>
</feature>
<evidence type="ECO:0000256" key="2">
    <source>
        <dbReference type="ARBA" id="ARBA00022741"/>
    </source>
</evidence>
<sequence length="1114" mass="124591">MVRLISNSFRSTTTHIISHCRRALHGTYLLQKQQHSLKTTEETCSNLKAPSSRVKVTKTKKSYSELPKHLIKPDGTIAKPLEEWWDGGEQQSLKTLRSVNNEKLPTRRRTQTKVISVGTSEGLISEDGKTEDTEHKPKRRSKAQKEFASDDDKPKRRRRSRKAEQTGLVSEDLTPVPKKRRKTAVKPKKEPTKDPEEVEEFDDDQPRSALAKEITENLSKFPHCILLTRVGNFYEVHSTKSYFDQAKEVASLLNIKLASRKWGGGRVSMCGFPLQHIDKHLKILVQQNNRFVAMCEEFPRYISSGKREFERRVVRVITPGTLIDESFLNQYENNYLLSISTPSSGESNLGLAWIDVSTGEFYSKLSTYDTLRDEIARIGPREVILDKSLETEASNPAFDAIAEEHSIMSFVTPTTEPSTSSPSADMDTKSVLSTVTDEITLGDSSDPNPYVYSPEESAAIRLLTTYLQANLLDHMPPLRLPNQEDNGGRMQIDSHTIRALEIRESMREGTAKGSLMSVIKRTTTTSGTRLLSRWLCSPSTSIAEINARQSLVAFFCDRPHFRSDLLVLIARAEDASRIVQKFVLGKGEPSDLLALTSAIRTLSSVVEKVQLERDMEARERQEFNSSDEWASLDGLISRVVGLDELTQRIGTAIMKYDGEIDQSIATDDDFAIDPAADALNFNRFDWRFGRSRFGVKINPEFSEGLQSIHTTLQNLLNQKERLQERLQLKYDVPSLSLRSSPAQGMHVHLGKAKRDQGKLKNDSAFVPISETGTTKCYFYQEWSQLGSQIFDAAMNFAMAEREAFETLRQEITSHAASLRRNARILDELDVTLAFANLATEMKFVRPTLLDDSTDYSVINGRHPTVELGLLTSGRVYTPNSVDLTPTSKLHVITGPNMAGKSTLLRQTALIAILAQTGSFVPADCATLGIVDKLFSRVGAKDDLFHDRSTFMVEMLETAEILRRATPRSLVIMDEVGRGTTVNDGLAIAFATVHHLVSVNQCRALFATHFHELSDMLGYTTAGQGVFANVSFYCTDVDELEDGSFTYSYRVRPGVNRDSHGLKVAQLAGMPNVAISVARNVLEALRTKKTQEYDASALESLGRSIMNKHHSPNST</sequence>
<dbReference type="AlphaFoldDB" id="A0A0W0FYP2"/>
<keyword evidence="4" id="KW-0067">ATP-binding</keyword>
<dbReference type="InterPro" id="IPR036678">
    <property type="entry name" value="MutS_con_dom_sf"/>
</dbReference>
<keyword evidence="7" id="KW-0175">Coiled coil</keyword>
<evidence type="ECO:0000256" key="3">
    <source>
        <dbReference type="ARBA" id="ARBA00022763"/>
    </source>
</evidence>
<dbReference type="GO" id="GO:0005739">
    <property type="term" value="C:mitochondrion"/>
    <property type="evidence" value="ECO:0007669"/>
    <property type="project" value="TreeGrafter"/>
</dbReference>
<dbReference type="PANTHER" id="PTHR11361:SF34">
    <property type="entry name" value="DNA MISMATCH REPAIR PROTEIN MSH1, MITOCHONDRIAL"/>
    <property type="match status" value="1"/>
</dbReference>
<dbReference type="InterPro" id="IPR000432">
    <property type="entry name" value="DNA_mismatch_repair_MutS_C"/>
</dbReference>
<dbReference type="GO" id="GO:0006298">
    <property type="term" value="P:mismatch repair"/>
    <property type="evidence" value="ECO:0007669"/>
    <property type="project" value="InterPro"/>
</dbReference>
<evidence type="ECO:0000259" key="9">
    <source>
        <dbReference type="PROSITE" id="PS00486"/>
    </source>
</evidence>
<evidence type="ECO:0000256" key="6">
    <source>
        <dbReference type="ARBA" id="ARBA00023204"/>
    </source>
</evidence>
<dbReference type="Pfam" id="PF01624">
    <property type="entry name" value="MutS_I"/>
    <property type="match status" value="1"/>
</dbReference>
<dbReference type="GO" id="GO:0005524">
    <property type="term" value="F:ATP binding"/>
    <property type="evidence" value="ECO:0007669"/>
    <property type="project" value="UniProtKB-UniRule"/>
</dbReference>
<keyword evidence="2" id="KW-0547">Nucleotide-binding</keyword>
<dbReference type="InterPro" id="IPR007860">
    <property type="entry name" value="DNA_mmatch_repair_MutS_con_dom"/>
</dbReference>
<dbReference type="PROSITE" id="PS00486">
    <property type="entry name" value="DNA_MISMATCH_REPAIR_2"/>
    <property type="match status" value="1"/>
</dbReference>
<evidence type="ECO:0000313" key="11">
    <source>
        <dbReference type="Proteomes" id="UP000054988"/>
    </source>
</evidence>
<proteinExistence type="inferred from homology"/>
<evidence type="ECO:0000313" key="10">
    <source>
        <dbReference type="EMBL" id="KTB41269.1"/>
    </source>
</evidence>
<dbReference type="InterPro" id="IPR007695">
    <property type="entry name" value="DNA_mismatch_repair_MutS-lik_N"/>
</dbReference>
<accession>A0A0W0FYP2</accession>
<evidence type="ECO:0000256" key="7">
    <source>
        <dbReference type="SAM" id="Coils"/>
    </source>
</evidence>
<dbReference type="GO" id="GO:0005634">
    <property type="term" value="C:nucleus"/>
    <property type="evidence" value="ECO:0007669"/>
    <property type="project" value="TreeGrafter"/>
</dbReference>
<feature type="region of interest" description="Disordered" evidence="8">
    <location>
        <begin position="96"/>
        <end position="206"/>
    </location>
</feature>
<feature type="coiled-coil region" evidence="7">
    <location>
        <begin position="705"/>
        <end position="732"/>
    </location>
</feature>
<dbReference type="Gene3D" id="3.40.50.300">
    <property type="entry name" value="P-loop containing nucleotide triphosphate hydrolases"/>
    <property type="match status" value="1"/>
</dbReference>
<dbReference type="EMBL" id="LATX01001501">
    <property type="protein sequence ID" value="KTB41269.1"/>
    <property type="molecule type" value="Genomic_DNA"/>
</dbReference>
<dbReference type="SMART" id="SM00534">
    <property type="entry name" value="MUTSac"/>
    <property type="match status" value="1"/>
</dbReference>
<keyword evidence="3" id="KW-0227">DNA damage</keyword>
<dbReference type="SUPFAM" id="SSF53150">
    <property type="entry name" value="DNA repair protein MutS, domain II"/>
    <property type="match status" value="1"/>
</dbReference>
<evidence type="ECO:0000256" key="4">
    <source>
        <dbReference type="ARBA" id="ARBA00022840"/>
    </source>
</evidence>
<dbReference type="InterPro" id="IPR036187">
    <property type="entry name" value="DNA_mismatch_repair_MutS_sf"/>
</dbReference>
<evidence type="ECO:0000256" key="1">
    <source>
        <dbReference type="ARBA" id="ARBA00006271"/>
    </source>
</evidence>
<dbReference type="SUPFAM" id="SSF52540">
    <property type="entry name" value="P-loop containing nucleoside triphosphate hydrolases"/>
    <property type="match status" value="1"/>
</dbReference>
<dbReference type="Gene3D" id="3.30.420.110">
    <property type="entry name" value="MutS, connector domain"/>
    <property type="match status" value="1"/>
</dbReference>
<dbReference type="GO" id="GO:0030983">
    <property type="term" value="F:mismatched DNA binding"/>
    <property type="evidence" value="ECO:0007669"/>
    <property type="project" value="UniProtKB-UniRule"/>
</dbReference>
<dbReference type="InterPro" id="IPR007696">
    <property type="entry name" value="DNA_mismatch_repair_MutS_core"/>
</dbReference>
<protein>
    <recommendedName>
        <fullName evidence="9">DNA mismatch repair proteins mutS family domain-containing protein</fullName>
    </recommendedName>
</protein>
<dbReference type="SUPFAM" id="SSF55271">
    <property type="entry name" value="DNA repair protein MutS, domain I"/>
    <property type="match status" value="1"/>
</dbReference>
<dbReference type="GO" id="GO:0043504">
    <property type="term" value="P:mitochondrial DNA repair"/>
    <property type="evidence" value="ECO:0007669"/>
    <property type="project" value="TreeGrafter"/>
</dbReference>
<dbReference type="Proteomes" id="UP000054988">
    <property type="component" value="Unassembled WGS sequence"/>
</dbReference>
<feature type="compositionally biased region" description="Basic residues" evidence="8">
    <location>
        <begin position="177"/>
        <end position="186"/>
    </location>
</feature>
<dbReference type="SUPFAM" id="SSF48334">
    <property type="entry name" value="DNA repair protein MutS, domain III"/>
    <property type="match status" value="1"/>
</dbReference>
<dbReference type="Gene3D" id="1.10.1420.10">
    <property type="match status" value="2"/>
</dbReference>
<dbReference type="InterPro" id="IPR045076">
    <property type="entry name" value="MutS"/>
</dbReference>
<dbReference type="Pfam" id="PF05192">
    <property type="entry name" value="MutS_III"/>
    <property type="match status" value="1"/>
</dbReference>
<dbReference type="SMART" id="SM00533">
    <property type="entry name" value="MUTSd"/>
    <property type="match status" value="1"/>
</dbReference>